<dbReference type="CDD" id="cd03341">
    <property type="entry name" value="TCP1_theta"/>
    <property type="match status" value="1"/>
</dbReference>
<dbReference type="GO" id="GO:0005524">
    <property type="term" value="F:ATP binding"/>
    <property type="evidence" value="ECO:0007669"/>
    <property type="project" value="UniProtKB-KW"/>
</dbReference>
<dbReference type="GO" id="GO:0005737">
    <property type="term" value="C:cytoplasm"/>
    <property type="evidence" value="ECO:0007669"/>
    <property type="project" value="UniProtKB-SubCell"/>
</dbReference>
<dbReference type="Gene3D" id="1.10.560.10">
    <property type="entry name" value="GroEL-like equatorial domain"/>
    <property type="match status" value="1"/>
</dbReference>
<dbReference type="InterPro" id="IPR012721">
    <property type="entry name" value="Chap_CCT_theta"/>
</dbReference>
<dbReference type="SUPFAM" id="SSF54849">
    <property type="entry name" value="GroEL-intermediate domain like"/>
    <property type="match status" value="1"/>
</dbReference>
<dbReference type="AlphaFoldDB" id="A0A7S3G3U1"/>
<dbReference type="InterPro" id="IPR027413">
    <property type="entry name" value="GROEL-like_equatorial_sf"/>
</dbReference>
<accession>A0A7S3G3U1</accession>
<comment type="subcellular location">
    <subcellularLocation>
        <location evidence="1">Cytoplasm</location>
    </subcellularLocation>
</comment>
<dbReference type="InterPro" id="IPR002194">
    <property type="entry name" value="Chaperonin_TCP-1_CS"/>
</dbReference>
<protein>
    <recommendedName>
        <fullName evidence="7">CCT-theta</fullName>
    </recommendedName>
</protein>
<dbReference type="FunFam" id="3.50.7.10:FF:000008">
    <property type="entry name" value="T-complex protein 1 subunit theta"/>
    <property type="match status" value="1"/>
</dbReference>
<keyword evidence="4 8" id="KW-0547">Nucleotide-binding</keyword>
<dbReference type="PANTHER" id="PTHR11353">
    <property type="entry name" value="CHAPERONIN"/>
    <property type="match status" value="1"/>
</dbReference>
<reference evidence="9" key="1">
    <citation type="submission" date="2021-01" db="EMBL/GenBank/DDBJ databases">
        <authorList>
            <person name="Corre E."/>
            <person name="Pelletier E."/>
            <person name="Niang G."/>
            <person name="Scheremetjew M."/>
            <person name="Finn R."/>
            <person name="Kale V."/>
            <person name="Holt S."/>
            <person name="Cochrane G."/>
            <person name="Meng A."/>
            <person name="Brown T."/>
            <person name="Cohen L."/>
        </authorList>
    </citation>
    <scope>NUCLEOTIDE SEQUENCE</scope>
    <source>
        <strain evidence="9">NIES-2562</strain>
    </source>
</reference>
<dbReference type="Pfam" id="PF00118">
    <property type="entry name" value="Cpn60_TCP1"/>
    <property type="match status" value="1"/>
</dbReference>
<dbReference type="EMBL" id="HBIB01007515">
    <property type="protein sequence ID" value="CAE0242485.1"/>
    <property type="molecule type" value="Transcribed_RNA"/>
</dbReference>
<keyword evidence="3" id="KW-0963">Cytoplasm</keyword>
<dbReference type="PROSITE" id="PS00751">
    <property type="entry name" value="TCP1_2"/>
    <property type="match status" value="1"/>
</dbReference>
<evidence type="ECO:0000256" key="8">
    <source>
        <dbReference type="RuleBase" id="RU004187"/>
    </source>
</evidence>
<dbReference type="InterPro" id="IPR002423">
    <property type="entry name" value="Cpn60/GroEL/TCP-1"/>
</dbReference>
<dbReference type="PRINTS" id="PR00304">
    <property type="entry name" value="TCOMPLEXTCP1"/>
</dbReference>
<evidence type="ECO:0000256" key="1">
    <source>
        <dbReference type="ARBA" id="ARBA00004496"/>
    </source>
</evidence>
<dbReference type="GO" id="GO:0016887">
    <property type="term" value="F:ATP hydrolysis activity"/>
    <property type="evidence" value="ECO:0007669"/>
    <property type="project" value="InterPro"/>
</dbReference>
<dbReference type="PROSITE" id="PS00750">
    <property type="entry name" value="TCP1_1"/>
    <property type="match status" value="1"/>
</dbReference>
<gene>
    <name evidence="9" type="ORF">PBIL07802_LOCUS4650</name>
</gene>
<dbReference type="Gene3D" id="3.30.260.10">
    <property type="entry name" value="TCP-1-like chaperonin intermediate domain"/>
    <property type="match status" value="1"/>
</dbReference>
<sequence length="545" mass="58554">MYRSVGGSSLEHLLKEGTKAFSGVDEAVLRNIEACKELSNITRTSLGPNGMNKLIVNHLSHIFVTNDAATIMREMEVAHPAAKIVKDASQMQEQEIGDFTNFVIVVAGELLKQAEGLLTTGLHASEIIEGYTKAAKKAREVMEELVCQTITDVKDVDAVTAILRPVLMAKQYGLEDKLAKLVAEACIDIVPPKKENFNVDNVRFAKIVGGSIGDSSVVRGMVATRGAEGTIKKVKNAKVVVFTGGIDSEGPETKGTVVIKNAEELEGYNKSEEKMMEDLIDDIVSSGINVIVVGASISEMALHFCERKNIMVIRTPSKFELRRIARTVGATALSKIGKPTPEEIGEIDSISVEEIGSTKVTVFRRDDELSRISTVVIRGATNNFLNDIERSLEDAVNTYKQICKDGRFVPGGGAVESELARLVQKEADSAPGLDQYAIRKFGEALEVIPRTLAENAGLPADEVLSNLYASHSQGNVNYGVDVEASSASAAPHDVTKSGIVDNLVGKSWALRLAADAAINILRVDQIIMAKQAGGPKAPQQGARDA</sequence>
<name>A0A7S3G3U1_9EUKA</name>
<organism evidence="9">
    <name type="scientific">Palpitomonas bilix</name>
    <dbReference type="NCBI Taxonomy" id="652834"/>
    <lineage>
        <taxon>Eukaryota</taxon>
        <taxon>Eukaryota incertae sedis</taxon>
    </lineage>
</organism>
<keyword evidence="5 8" id="KW-0067">ATP-binding</keyword>
<evidence type="ECO:0000256" key="4">
    <source>
        <dbReference type="ARBA" id="ARBA00022741"/>
    </source>
</evidence>
<dbReference type="GO" id="GO:0140662">
    <property type="term" value="F:ATP-dependent protein folding chaperone"/>
    <property type="evidence" value="ECO:0007669"/>
    <property type="project" value="InterPro"/>
</dbReference>
<dbReference type="GO" id="GO:0051082">
    <property type="term" value="F:unfolded protein binding"/>
    <property type="evidence" value="ECO:0007669"/>
    <property type="project" value="InterPro"/>
</dbReference>
<evidence type="ECO:0000256" key="5">
    <source>
        <dbReference type="ARBA" id="ARBA00022840"/>
    </source>
</evidence>
<comment type="similarity">
    <text evidence="2 8">Belongs to the TCP-1 chaperonin family.</text>
</comment>
<dbReference type="SUPFAM" id="SSF52029">
    <property type="entry name" value="GroEL apical domain-like"/>
    <property type="match status" value="1"/>
</dbReference>
<dbReference type="InterPro" id="IPR017998">
    <property type="entry name" value="Chaperone_TCP-1"/>
</dbReference>
<evidence type="ECO:0000256" key="3">
    <source>
        <dbReference type="ARBA" id="ARBA00022490"/>
    </source>
</evidence>
<evidence type="ECO:0000256" key="2">
    <source>
        <dbReference type="ARBA" id="ARBA00008020"/>
    </source>
</evidence>
<dbReference type="InterPro" id="IPR027410">
    <property type="entry name" value="TCP-1-like_intermed_sf"/>
</dbReference>
<evidence type="ECO:0000313" key="9">
    <source>
        <dbReference type="EMBL" id="CAE0242485.1"/>
    </source>
</evidence>
<evidence type="ECO:0000256" key="7">
    <source>
        <dbReference type="ARBA" id="ARBA00029602"/>
    </source>
</evidence>
<proteinExistence type="inferred from homology"/>
<dbReference type="SUPFAM" id="SSF48592">
    <property type="entry name" value="GroEL equatorial domain-like"/>
    <property type="match status" value="1"/>
</dbReference>
<keyword evidence="6 8" id="KW-0143">Chaperone</keyword>
<dbReference type="Gene3D" id="3.50.7.10">
    <property type="entry name" value="GroEL"/>
    <property type="match status" value="1"/>
</dbReference>
<dbReference type="NCBIfam" id="TIGR02346">
    <property type="entry name" value="chap_CCT_theta"/>
    <property type="match status" value="1"/>
</dbReference>
<evidence type="ECO:0000256" key="6">
    <source>
        <dbReference type="ARBA" id="ARBA00023186"/>
    </source>
</evidence>
<dbReference type="InterPro" id="IPR027409">
    <property type="entry name" value="GroEL-like_apical_dom_sf"/>
</dbReference>